<evidence type="ECO:0000313" key="3">
    <source>
        <dbReference type="EMBL" id="BBZ27318.1"/>
    </source>
</evidence>
<proteinExistence type="predicted"/>
<dbReference type="EMBL" id="AP022610">
    <property type="protein sequence ID" value="BBZ27318.1"/>
    <property type="molecule type" value="Genomic_DNA"/>
</dbReference>
<dbReference type="InterPro" id="IPR022002">
    <property type="entry name" value="ChsH2_Znr"/>
</dbReference>
<dbReference type="RefSeq" id="WP_163734977.1">
    <property type="nucleotide sequence ID" value="NZ_AP022610.1"/>
</dbReference>
<reference evidence="3 4" key="1">
    <citation type="journal article" date="2019" name="Emerg. Microbes Infect.">
        <title>Comprehensive subspecies identification of 175 nontuberculous mycobacteria species based on 7547 genomic profiles.</title>
        <authorList>
            <person name="Matsumoto Y."/>
            <person name="Kinjo T."/>
            <person name="Motooka D."/>
            <person name="Nabeya D."/>
            <person name="Jung N."/>
            <person name="Uechi K."/>
            <person name="Horii T."/>
            <person name="Iida T."/>
            <person name="Fujita J."/>
            <person name="Nakamura S."/>
        </authorList>
    </citation>
    <scope>NUCLEOTIDE SEQUENCE [LARGE SCALE GENOMIC DNA]</scope>
    <source>
        <strain evidence="3 4">JCM 13574</strain>
    </source>
</reference>
<feature type="domain" description="ChsH2 C-terminal OB-fold" evidence="1">
    <location>
        <begin position="72"/>
        <end position="138"/>
    </location>
</feature>
<dbReference type="PANTHER" id="PTHR34075:SF5">
    <property type="entry name" value="BLR3430 PROTEIN"/>
    <property type="match status" value="1"/>
</dbReference>
<feature type="domain" description="ChsH2 rubredoxin-like zinc ribbon" evidence="2">
    <location>
        <begin position="40"/>
        <end position="68"/>
    </location>
</feature>
<dbReference type="Proteomes" id="UP000466517">
    <property type="component" value="Chromosome"/>
</dbReference>
<protein>
    <recommendedName>
        <fullName evidence="5">DNA-binding protein</fullName>
    </recommendedName>
</protein>
<organism evidence="3 4">
    <name type="scientific">Mycolicibacterium madagascariense</name>
    <dbReference type="NCBI Taxonomy" id="212765"/>
    <lineage>
        <taxon>Bacteria</taxon>
        <taxon>Bacillati</taxon>
        <taxon>Actinomycetota</taxon>
        <taxon>Actinomycetes</taxon>
        <taxon>Mycobacteriales</taxon>
        <taxon>Mycobacteriaceae</taxon>
        <taxon>Mycolicibacterium</taxon>
    </lineage>
</organism>
<evidence type="ECO:0000259" key="1">
    <source>
        <dbReference type="Pfam" id="PF01796"/>
    </source>
</evidence>
<dbReference type="AlphaFoldDB" id="A0A7I7XEH5"/>
<dbReference type="KEGG" id="mmag:MMAD_16130"/>
<keyword evidence="4" id="KW-1185">Reference proteome</keyword>
<dbReference type="Gene3D" id="6.10.30.10">
    <property type="match status" value="1"/>
</dbReference>
<evidence type="ECO:0008006" key="5">
    <source>
        <dbReference type="Google" id="ProtNLM"/>
    </source>
</evidence>
<dbReference type="SUPFAM" id="SSF50249">
    <property type="entry name" value="Nucleic acid-binding proteins"/>
    <property type="match status" value="1"/>
</dbReference>
<gene>
    <name evidence="3" type="ORF">MMAD_16130</name>
</gene>
<dbReference type="InterPro" id="IPR052513">
    <property type="entry name" value="Thioester_dehydratase-like"/>
</dbReference>
<sequence length="155" mass="17072">MTGHRREEPYPSNGELVQRFPGEPITHDNAAHYRGRLRKQLLVNRCDDCAIWHAPPKPVCPECWSANVTATPVTGNGEIFMNVFLHQGPPAPGVDYSTPYPVVTVELEEQVGLRFTATVADADNDDIRIGQAVRLDWRERNGAPMPVFVLAGAGA</sequence>
<dbReference type="Pfam" id="PF12172">
    <property type="entry name" value="zf-ChsH2"/>
    <property type="match status" value="1"/>
</dbReference>
<evidence type="ECO:0000259" key="2">
    <source>
        <dbReference type="Pfam" id="PF12172"/>
    </source>
</evidence>
<accession>A0A7I7XEH5</accession>
<dbReference type="InterPro" id="IPR002878">
    <property type="entry name" value="ChsH2_C"/>
</dbReference>
<dbReference type="Pfam" id="PF01796">
    <property type="entry name" value="OB_ChsH2_C"/>
    <property type="match status" value="1"/>
</dbReference>
<name>A0A7I7XEH5_9MYCO</name>
<dbReference type="InterPro" id="IPR012340">
    <property type="entry name" value="NA-bd_OB-fold"/>
</dbReference>
<evidence type="ECO:0000313" key="4">
    <source>
        <dbReference type="Proteomes" id="UP000466517"/>
    </source>
</evidence>
<dbReference type="PANTHER" id="PTHR34075">
    <property type="entry name" value="BLR3430 PROTEIN"/>
    <property type="match status" value="1"/>
</dbReference>